<organism evidence="2 3">
    <name type="scientific">Thecamonas trahens ATCC 50062</name>
    <dbReference type="NCBI Taxonomy" id="461836"/>
    <lineage>
        <taxon>Eukaryota</taxon>
        <taxon>Apusozoa</taxon>
        <taxon>Apusomonadida</taxon>
        <taxon>Apusomonadidae</taxon>
        <taxon>Thecamonas</taxon>
    </lineage>
</organism>
<dbReference type="eggNOG" id="ENOG502QUN2">
    <property type="taxonomic scope" value="Eukaryota"/>
</dbReference>
<feature type="compositionally biased region" description="Low complexity" evidence="1">
    <location>
        <begin position="982"/>
        <end position="996"/>
    </location>
</feature>
<dbReference type="GeneID" id="25569432"/>
<feature type="region of interest" description="Disordered" evidence="1">
    <location>
        <begin position="772"/>
        <end position="814"/>
    </location>
</feature>
<dbReference type="STRING" id="461836.A0A0L0DVW2"/>
<feature type="region of interest" description="Disordered" evidence="1">
    <location>
        <begin position="952"/>
        <end position="1038"/>
    </location>
</feature>
<keyword evidence="3" id="KW-1185">Reference proteome</keyword>
<dbReference type="OrthoDB" id="2126613at2759"/>
<dbReference type="SUPFAM" id="SSF47923">
    <property type="entry name" value="Ypt/Rab-GAP domain of gyp1p"/>
    <property type="match status" value="1"/>
</dbReference>
<reference evidence="2 3" key="1">
    <citation type="submission" date="2010-05" db="EMBL/GenBank/DDBJ databases">
        <title>The Genome Sequence of Thecamonas trahens ATCC 50062.</title>
        <authorList>
            <consortium name="The Broad Institute Genome Sequencing Platform"/>
            <person name="Russ C."/>
            <person name="Cuomo C."/>
            <person name="Shea T."/>
            <person name="Young S.K."/>
            <person name="Zeng Q."/>
            <person name="Koehrsen M."/>
            <person name="Haas B."/>
            <person name="Borodovsky M."/>
            <person name="Guigo R."/>
            <person name="Alvarado L."/>
            <person name="Berlin A."/>
            <person name="Bochicchio J."/>
            <person name="Borenstein D."/>
            <person name="Chapman S."/>
            <person name="Chen Z."/>
            <person name="Freedman E."/>
            <person name="Gellesch M."/>
            <person name="Goldberg J."/>
            <person name="Griggs A."/>
            <person name="Gujja S."/>
            <person name="Heilman E."/>
            <person name="Heiman D."/>
            <person name="Hepburn T."/>
            <person name="Howarth C."/>
            <person name="Jen D."/>
            <person name="Larson L."/>
            <person name="Mehta T."/>
            <person name="Park D."/>
            <person name="Pearson M."/>
            <person name="Roberts A."/>
            <person name="Saif S."/>
            <person name="Shenoy N."/>
            <person name="Sisk P."/>
            <person name="Stolte C."/>
            <person name="Sykes S."/>
            <person name="Thomson T."/>
            <person name="Walk T."/>
            <person name="White J."/>
            <person name="Yandava C."/>
            <person name="Burger G."/>
            <person name="Gray M.W."/>
            <person name="Holland P.W.H."/>
            <person name="King N."/>
            <person name="Lang F.B.F."/>
            <person name="Roger A.J."/>
            <person name="Ruiz-Trillo I."/>
            <person name="Lander E."/>
            <person name="Nusbaum C."/>
        </authorList>
    </citation>
    <scope>NUCLEOTIDE SEQUENCE [LARGE SCALE GENOMIC DNA]</scope>
    <source>
        <strain evidence="2 3">ATCC 50062</strain>
    </source>
</reference>
<proteinExistence type="predicted"/>
<dbReference type="Gene3D" id="1.10.472.80">
    <property type="entry name" value="Ypt/Rab-GAP domain of gyp1p, domain 3"/>
    <property type="match status" value="1"/>
</dbReference>
<evidence type="ECO:0000313" key="2">
    <source>
        <dbReference type="EMBL" id="KNC56216.1"/>
    </source>
</evidence>
<accession>A0A0L0DVW2</accession>
<protein>
    <submittedName>
        <fullName evidence="2">Uncharacterized protein</fullName>
    </submittedName>
</protein>
<sequence length="1062" mass="115231">MMLQMAQLSPPEWVGSAKAVVVDTPEWKHLKALVYDKLQTHLKASRLASFSELDDEAKLLFIQRIELELAAEPLYRQVAYRVANSVDAALSASAEAALRSLTSFGTSAYGTRSKTDALIDSASAALVSLLDKWPDQERNLGVLVNQRLVNPLRAFIWRRALIHPAAEREYELRVADSALATFAADDETVTLRVRELFVTVFPHLRVSVTQMTAMKTMISYYATRASGPVPESIYYLALPLVLVFEDALAARSASTAPLVGYLMRLAKMPRPRLVANSARKSERQASHQFAAQFSALLNAADPELHAALLAVFQSSADAGESTAATLATLLSQPVEHAFVGTTSMDVTLYIWDTCLLFGFDALYYFATVLVMLLRKGLLLCKSVTSLQRLIVDQAPTLSYTQFQSAIAQHFLPSLRAKLELPTLDSMRELAFATPSFASVLPDANLASSAGFWDAPLVPADVITLLAETMGPAVAAGRAFAGLTPDDAKAAMQARLDATTSATVHDVLGLAPSSPPQRRLPAPGQPARFDTDGRFLAPGMPGKRLPAARTAELMRKWRLMAWHAGIWASFLLGHKRYTPHAEPPAPRTLASTGGKPSTIAAGASVLLRPMLITHNRIVVKLAVPPIYPAVDRLSDTLDRLSEDPRNRGLFPANADERDDFVVAVEDRLFRYLPFMEDDTRLDILRIELPPRLDGSRPAIFLKPTPGRSGKYQVRAALRRNGLSLSLFPKIMGVYSQVTGLSQPDDHDIIPHSPRADDRLDVTDSLIPGIPASAAASAVRRSSQQRAQGPASLDSTPRYPRSPQAPGKHALSPPVAPDVDEYEYEYEYDDLSGALGGDGDAAEPDADVDPANAPGLTNLQKFFVGVVGSAMESVKLLALGDERDYSKLLATVQGKRDVRSRDLYDAEMAAFGKTLTQQEIARLPNKQLQVYNKKVLRRTHSKEDARYKEELRRRVERRRAADEAASLLGRDPLTLGTPLQSRKPTPAAAPSPTALPLAPADPTPPPPAADAAAAAATAATAVDDISPDAAPGDAAPGDDAEFEYAYEYEYDDELADASPLPPTQ</sequence>
<dbReference type="Proteomes" id="UP000054408">
    <property type="component" value="Unassembled WGS sequence"/>
</dbReference>
<gene>
    <name evidence="2" type="ORF">AMSG_11492</name>
</gene>
<dbReference type="InterPro" id="IPR035969">
    <property type="entry name" value="Rab-GAP_TBC_sf"/>
</dbReference>
<evidence type="ECO:0000256" key="1">
    <source>
        <dbReference type="SAM" id="MobiDB-lite"/>
    </source>
</evidence>
<feature type="region of interest" description="Disordered" evidence="1">
    <location>
        <begin position="831"/>
        <end position="851"/>
    </location>
</feature>
<feature type="compositionally biased region" description="Low complexity" evidence="1">
    <location>
        <begin position="1007"/>
        <end position="1033"/>
    </location>
</feature>
<feature type="compositionally biased region" description="Pro residues" evidence="1">
    <location>
        <begin position="997"/>
        <end position="1006"/>
    </location>
</feature>
<dbReference type="RefSeq" id="XP_013752662.1">
    <property type="nucleotide sequence ID" value="XM_013897208.1"/>
</dbReference>
<evidence type="ECO:0000313" key="3">
    <source>
        <dbReference type="Proteomes" id="UP000054408"/>
    </source>
</evidence>
<dbReference type="AlphaFoldDB" id="A0A0L0DVW2"/>
<feature type="compositionally biased region" description="Low complexity" evidence="1">
    <location>
        <begin position="772"/>
        <end position="786"/>
    </location>
</feature>
<name>A0A0L0DVW2_THETB</name>
<dbReference type="EMBL" id="GL349517">
    <property type="protein sequence ID" value="KNC56216.1"/>
    <property type="molecule type" value="Genomic_DNA"/>
</dbReference>